<dbReference type="NCBIfam" id="NF004976">
    <property type="entry name" value="PRK06349.1"/>
    <property type="match status" value="1"/>
</dbReference>
<dbReference type="Proteomes" id="UP000823618">
    <property type="component" value="Unassembled WGS sequence"/>
</dbReference>
<dbReference type="GO" id="GO:0009086">
    <property type="term" value="P:methionine biosynthetic process"/>
    <property type="evidence" value="ECO:0007669"/>
    <property type="project" value="UniProtKB-KW"/>
</dbReference>
<evidence type="ECO:0000256" key="5">
    <source>
        <dbReference type="ARBA" id="ARBA00013376"/>
    </source>
</evidence>
<gene>
    <name evidence="16" type="ORF">IAC13_06220</name>
</gene>
<comment type="similarity">
    <text evidence="3 13">Belongs to the homoserine dehydrogenase family.</text>
</comment>
<organism evidence="16 17">
    <name type="scientific">Candidatus Scybalomonas excrementavium</name>
    <dbReference type="NCBI Taxonomy" id="2840943"/>
    <lineage>
        <taxon>Bacteria</taxon>
        <taxon>Bacillati</taxon>
        <taxon>Bacillota</taxon>
        <taxon>Clostridia</taxon>
        <taxon>Lachnospirales</taxon>
        <taxon>Lachnospiraceae</taxon>
        <taxon>Lachnospiraceae incertae sedis</taxon>
        <taxon>Candidatus Scybalomonas</taxon>
    </lineage>
</organism>
<reference evidence="16" key="1">
    <citation type="submission" date="2020-10" db="EMBL/GenBank/DDBJ databases">
        <authorList>
            <person name="Gilroy R."/>
        </authorList>
    </citation>
    <scope>NUCLEOTIDE SEQUENCE</scope>
    <source>
        <strain evidence="16">E3-2379</strain>
    </source>
</reference>
<keyword evidence="6 12" id="KW-0028">Amino-acid biosynthesis</keyword>
<keyword evidence="7 12" id="KW-0791">Threonine biosynthesis</keyword>
<dbReference type="GO" id="GO:0009088">
    <property type="term" value="P:threonine biosynthetic process"/>
    <property type="evidence" value="ECO:0007669"/>
    <property type="project" value="UniProtKB-KW"/>
</dbReference>
<dbReference type="Pfam" id="PF00742">
    <property type="entry name" value="Homoserine_dh"/>
    <property type="match status" value="1"/>
</dbReference>
<dbReference type="SUPFAM" id="SSF55347">
    <property type="entry name" value="Glyceraldehyde-3-phosphate dehydrogenase-like, C-terminal domain"/>
    <property type="match status" value="1"/>
</dbReference>
<accession>A0A9D9I1V1</accession>
<evidence type="ECO:0000259" key="15">
    <source>
        <dbReference type="Pfam" id="PF03447"/>
    </source>
</evidence>
<evidence type="ECO:0000256" key="9">
    <source>
        <dbReference type="ARBA" id="ARBA00023053"/>
    </source>
</evidence>
<name>A0A9D9I1V1_9FIRM</name>
<dbReference type="FunFam" id="3.30.360.10:FF:000005">
    <property type="entry name" value="Homoserine dehydrogenase"/>
    <property type="match status" value="1"/>
</dbReference>
<dbReference type="InterPro" id="IPR001342">
    <property type="entry name" value="HDH_cat"/>
</dbReference>
<dbReference type="InterPro" id="IPR019811">
    <property type="entry name" value="HDH_CS"/>
</dbReference>
<dbReference type="PANTHER" id="PTHR43331">
    <property type="entry name" value="HOMOSERINE DEHYDROGENASE"/>
    <property type="match status" value="1"/>
</dbReference>
<evidence type="ECO:0000313" key="17">
    <source>
        <dbReference type="Proteomes" id="UP000823618"/>
    </source>
</evidence>
<dbReference type="EMBL" id="JADIML010000169">
    <property type="protein sequence ID" value="MBO8463511.1"/>
    <property type="molecule type" value="Genomic_DNA"/>
</dbReference>
<evidence type="ECO:0000256" key="10">
    <source>
        <dbReference type="ARBA" id="ARBA00023167"/>
    </source>
</evidence>
<reference evidence="16" key="2">
    <citation type="journal article" date="2021" name="PeerJ">
        <title>Extensive microbial diversity within the chicken gut microbiome revealed by metagenomics and culture.</title>
        <authorList>
            <person name="Gilroy R."/>
            <person name="Ravi A."/>
            <person name="Getino M."/>
            <person name="Pursley I."/>
            <person name="Horton D.L."/>
            <person name="Alikhan N.F."/>
            <person name="Baker D."/>
            <person name="Gharbi K."/>
            <person name="Hall N."/>
            <person name="Watson M."/>
            <person name="Adriaenssens E.M."/>
            <person name="Foster-Nyarko E."/>
            <person name="Jarju S."/>
            <person name="Secka A."/>
            <person name="Antonio M."/>
            <person name="Oren A."/>
            <person name="Chaudhuri R.R."/>
            <person name="La Ragione R."/>
            <person name="Hildebrand F."/>
            <person name="Pallen M.J."/>
        </authorList>
    </citation>
    <scope>NUCLEOTIDE SEQUENCE</scope>
    <source>
        <strain evidence="16">E3-2379</strain>
    </source>
</reference>
<sequence>MKIAVLGYGTIGRGVYEILSNPVTDYTKKIQVSYIWIRKGKEKALPEMCDDFNIILQDKEVEVVVELLGGIEPAHTMILEALRAGKHVVTANKKVTAQYLKEFLEVAKEHHVQFLFEATTGGGIPWVRAVEKVKRIDEVSDFHGIFNGTTNYILDRMYKEGAEFDDVLKDAQQLGYAEHDPSADIDGLDIGDKLQITASLAFDCIAPNDFPIFGIRTITKNDISFFKNRGQVVKLIAQAKRSNNILSCCIEPVVFSKDSMEASVPNNFNLGSITGTTIGELKFYGQGAGMLPTANAVIQDIIDLLEEKNETAFDFSKEVEFCYDKIMKDYIIRTSLPEEKVREVFGENVGEREEYLGNYYYEILTISTKRLHDGIQQLQVYDKTVFGARIHVGTL</sequence>
<keyword evidence="10 12" id="KW-0486">Methionine biosynthesis</keyword>
<dbReference type="SUPFAM" id="SSF51735">
    <property type="entry name" value="NAD(P)-binding Rossmann-fold domains"/>
    <property type="match status" value="1"/>
</dbReference>
<feature type="domain" description="Aspartate/homoserine dehydrogenase NAD-binding" evidence="15">
    <location>
        <begin position="7"/>
        <end position="117"/>
    </location>
</feature>
<dbReference type="Gene3D" id="3.40.50.720">
    <property type="entry name" value="NAD(P)-binding Rossmann-like Domain"/>
    <property type="match status" value="1"/>
</dbReference>
<keyword evidence="12" id="KW-0521">NADP</keyword>
<evidence type="ECO:0000256" key="12">
    <source>
        <dbReference type="RuleBase" id="RU000579"/>
    </source>
</evidence>
<keyword evidence="8 12" id="KW-0560">Oxidoreductase</keyword>
<dbReference type="GO" id="GO:0004412">
    <property type="term" value="F:homoserine dehydrogenase activity"/>
    <property type="evidence" value="ECO:0007669"/>
    <property type="project" value="UniProtKB-EC"/>
</dbReference>
<evidence type="ECO:0000256" key="1">
    <source>
        <dbReference type="ARBA" id="ARBA00005056"/>
    </source>
</evidence>
<evidence type="ECO:0000256" key="3">
    <source>
        <dbReference type="ARBA" id="ARBA00006753"/>
    </source>
</evidence>
<evidence type="ECO:0000256" key="8">
    <source>
        <dbReference type="ARBA" id="ARBA00023002"/>
    </source>
</evidence>
<evidence type="ECO:0000256" key="11">
    <source>
        <dbReference type="ARBA" id="ARBA00048841"/>
    </source>
</evidence>
<evidence type="ECO:0000256" key="6">
    <source>
        <dbReference type="ARBA" id="ARBA00022605"/>
    </source>
</evidence>
<comment type="pathway">
    <text evidence="2 12">Amino-acid biosynthesis; L-methionine biosynthesis via de novo pathway; L-homoserine from L-aspartate: step 3/3.</text>
</comment>
<evidence type="ECO:0000313" key="16">
    <source>
        <dbReference type="EMBL" id="MBO8463511.1"/>
    </source>
</evidence>
<dbReference type="PROSITE" id="PS01042">
    <property type="entry name" value="HOMOSER_DHGENASE"/>
    <property type="match status" value="1"/>
</dbReference>
<dbReference type="AlphaFoldDB" id="A0A9D9I1V1"/>
<comment type="caution">
    <text evidence="16">The sequence shown here is derived from an EMBL/GenBank/DDBJ whole genome shotgun (WGS) entry which is preliminary data.</text>
</comment>
<comment type="pathway">
    <text evidence="1 12">Amino-acid biosynthesis; L-threonine biosynthesis; L-threonine from L-aspartate: step 3/5.</text>
</comment>
<dbReference type="Pfam" id="PF03447">
    <property type="entry name" value="NAD_binding_3"/>
    <property type="match status" value="1"/>
</dbReference>
<dbReference type="InterPro" id="IPR005106">
    <property type="entry name" value="Asp/hSer_DH_NAD-bd"/>
</dbReference>
<dbReference type="PANTHER" id="PTHR43331:SF1">
    <property type="entry name" value="HOMOSERINE DEHYDROGENASE"/>
    <property type="match status" value="1"/>
</dbReference>
<evidence type="ECO:0000256" key="7">
    <source>
        <dbReference type="ARBA" id="ARBA00022697"/>
    </source>
</evidence>
<proteinExistence type="inferred from homology"/>
<dbReference type="Gene3D" id="3.30.360.10">
    <property type="entry name" value="Dihydrodipicolinate Reductase, domain 2"/>
    <property type="match status" value="1"/>
</dbReference>
<dbReference type="InterPro" id="IPR036291">
    <property type="entry name" value="NAD(P)-bd_dom_sf"/>
</dbReference>
<evidence type="ECO:0000256" key="13">
    <source>
        <dbReference type="RuleBase" id="RU004171"/>
    </source>
</evidence>
<evidence type="ECO:0000256" key="2">
    <source>
        <dbReference type="ARBA" id="ARBA00005062"/>
    </source>
</evidence>
<feature type="domain" description="Homoserine dehydrogenase catalytic" evidence="14">
    <location>
        <begin position="125"/>
        <end position="302"/>
    </location>
</feature>
<dbReference type="EC" id="1.1.1.3" evidence="4 12"/>
<comment type="catalytic activity">
    <reaction evidence="11">
        <text>L-homoserine + NADP(+) = L-aspartate 4-semialdehyde + NADPH + H(+)</text>
        <dbReference type="Rhea" id="RHEA:15761"/>
        <dbReference type="ChEBI" id="CHEBI:15378"/>
        <dbReference type="ChEBI" id="CHEBI:57476"/>
        <dbReference type="ChEBI" id="CHEBI:57783"/>
        <dbReference type="ChEBI" id="CHEBI:58349"/>
        <dbReference type="ChEBI" id="CHEBI:537519"/>
        <dbReference type="EC" id="1.1.1.3"/>
    </reaction>
    <physiologicalReaction direction="right-to-left" evidence="11">
        <dbReference type="Rhea" id="RHEA:15763"/>
    </physiologicalReaction>
</comment>
<evidence type="ECO:0000256" key="4">
    <source>
        <dbReference type="ARBA" id="ARBA00013213"/>
    </source>
</evidence>
<protein>
    <recommendedName>
        <fullName evidence="5 12">Homoserine dehydrogenase</fullName>
        <ecNumber evidence="4 12">1.1.1.3</ecNumber>
    </recommendedName>
</protein>
<keyword evidence="9" id="KW-0915">Sodium</keyword>
<evidence type="ECO:0000259" key="14">
    <source>
        <dbReference type="Pfam" id="PF00742"/>
    </source>
</evidence>
<dbReference type="GO" id="GO:0050661">
    <property type="term" value="F:NADP binding"/>
    <property type="evidence" value="ECO:0007669"/>
    <property type="project" value="InterPro"/>
</dbReference>